<gene>
    <name evidence="1" type="ORF">COCMIDRAFT_30184</name>
</gene>
<organism evidence="1 2">
    <name type="scientific">Bipolaris oryzae ATCC 44560</name>
    <dbReference type="NCBI Taxonomy" id="930090"/>
    <lineage>
        <taxon>Eukaryota</taxon>
        <taxon>Fungi</taxon>
        <taxon>Dikarya</taxon>
        <taxon>Ascomycota</taxon>
        <taxon>Pezizomycotina</taxon>
        <taxon>Dothideomycetes</taxon>
        <taxon>Pleosporomycetidae</taxon>
        <taxon>Pleosporales</taxon>
        <taxon>Pleosporineae</taxon>
        <taxon>Pleosporaceae</taxon>
        <taxon>Bipolaris</taxon>
    </lineage>
</organism>
<dbReference type="RefSeq" id="XP_007692511.1">
    <property type="nucleotide sequence ID" value="XM_007694321.1"/>
</dbReference>
<sequence>MARSSQLAAPWAGAHSLDARAWSASQTLLHHIYTETLQPATSRPHPRPAIGSGLPILTRATGYGLRAAGCGQRRLVSIAATMSSLAPQSAFPLPAKTIIPHRN</sequence>
<dbReference type="KEGG" id="bor:COCMIDRAFT_30184"/>
<evidence type="ECO:0000313" key="1">
    <source>
        <dbReference type="EMBL" id="EUC40958.1"/>
    </source>
</evidence>
<reference evidence="1 2" key="1">
    <citation type="journal article" date="2013" name="PLoS Genet.">
        <title>Comparative genome structure, secondary metabolite, and effector coding capacity across Cochliobolus pathogens.</title>
        <authorList>
            <person name="Condon B.J."/>
            <person name="Leng Y."/>
            <person name="Wu D."/>
            <person name="Bushley K.E."/>
            <person name="Ohm R.A."/>
            <person name="Otillar R."/>
            <person name="Martin J."/>
            <person name="Schackwitz W."/>
            <person name="Grimwood J."/>
            <person name="MohdZainudin N."/>
            <person name="Xue C."/>
            <person name="Wang R."/>
            <person name="Manning V.A."/>
            <person name="Dhillon B."/>
            <person name="Tu Z.J."/>
            <person name="Steffenson B.J."/>
            <person name="Salamov A."/>
            <person name="Sun H."/>
            <person name="Lowry S."/>
            <person name="LaButti K."/>
            <person name="Han J."/>
            <person name="Copeland A."/>
            <person name="Lindquist E."/>
            <person name="Barry K."/>
            <person name="Schmutz J."/>
            <person name="Baker S.E."/>
            <person name="Ciuffetti L.M."/>
            <person name="Grigoriev I.V."/>
            <person name="Zhong S."/>
            <person name="Turgeon B.G."/>
        </authorList>
    </citation>
    <scope>NUCLEOTIDE SEQUENCE [LARGE SCALE GENOMIC DNA]</scope>
    <source>
        <strain evidence="1 2">ATCC 44560</strain>
    </source>
</reference>
<dbReference type="Proteomes" id="UP000054032">
    <property type="component" value="Unassembled WGS sequence"/>
</dbReference>
<keyword evidence="2" id="KW-1185">Reference proteome</keyword>
<evidence type="ECO:0000313" key="2">
    <source>
        <dbReference type="Proteomes" id="UP000054032"/>
    </source>
</evidence>
<proteinExistence type="predicted"/>
<name>W6YTU7_COCMI</name>
<dbReference type="GeneID" id="19121633"/>
<dbReference type="EMBL" id="KI964128">
    <property type="protein sequence ID" value="EUC40958.1"/>
    <property type="molecule type" value="Genomic_DNA"/>
</dbReference>
<accession>W6YTU7</accession>
<dbReference type="HOGENOM" id="CLU_2263274_0_0_1"/>
<dbReference type="AlphaFoldDB" id="W6YTU7"/>
<protein>
    <submittedName>
        <fullName evidence="1">Uncharacterized protein</fullName>
    </submittedName>
</protein>